<dbReference type="PANTHER" id="PTHR45814:SF2">
    <property type="entry name" value="HISTONE-LYSINE N-METHYLTRANSFERASE SETD1"/>
    <property type="match status" value="1"/>
</dbReference>
<evidence type="ECO:0000256" key="3">
    <source>
        <dbReference type="ARBA" id="ARBA00022679"/>
    </source>
</evidence>
<feature type="non-terminal residue" evidence="8">
    <location>
        <position position="60"/>
    </location>
</feature>
<keyword evidence="4" id="KW-0949">S-adenosyl-L-methionine</keyword>
<keyword evidence="5" id="KW-0156">Chromatin regulator</keyword>
<comment type="caution">
    <text evidence="8">The sequence shown here is derived from an EMBL/GenBank/DDBJ whole genome shotgun (WGS) entry which is preliminary data.</text>
</comment>
<organism evidence="8 10">
    <name type="scientific">Rotaria magnacalcarata</name>
    <dbReference type="NCBI Taxonomy" id="392030"/>
    <lineage>
        <taxon>Eukaryota</taxon>
        <taxon>Metazoa</taxon>
        <taxon>Spiralia</taxon>
        <taxon>Gnathifera</taxon>
        <taxon>Rotifera</taxon>
        <taxon>Eurotatoria</taxon>
        <taxon>Bdelloidea</taxon>
        <taxon>Philodinida</taxon>
        <taxon>Philodinidae</taxon>
        <taxon>Rotaria</taxon>
    </lineage>
</organism>
<dbReference type="PANTHER" id="PTHR45814">
    <property type="entry name" value="HISTONE-LYSINE N-METHYLTRANSFERASE SETD1"/>
    <property type="match status" value="1"/>
</dbReference>
<dbReference type="InterPro" id="IPR044570">
    <property type="entry name" value="Set1-like"/>
</dbReference>
<evidence type="ECO:0000313" key="7">
    <source>
        <dbReference type="EMBL" id="CAF4569478.1"/>
    </source>
</evidence>
<keyword evidence="3" id="KW-0808">Transferase</keyword>
<dbReference type="GO" id="GO:0048188">
    <property type="term" value="C:Set1C/COMPASS complex"/>
    <property type="evidence" value="ECO:0007669"/>
    <property type="project" value="TreeGrafter"/>
</dbReference>
<dbReference type="GO" id="GO:0003676">
    <property type="term" value="F:nucleic acid binding"/>
    <property type="evidence" value="ECO:0007669"/>
    <property type="project" value="InterPro"/>
</dbReference>
<dbReference type="EMBL" id="CAJOBG010104492">
    <property type="protein sequence ID" value="CAF4716381.1"/>
    <property type="molecule type" value="Genomic_DNA"/>
</dbReference>
<evidence type="ECO:0000256" key="4">
    <source>
        <dbReference type="ARBA" id="ARBA00022691"/>
    </source>
</evidence>
<sequence>DRSYYELPVPKFKLDRSWVGVIPAKEVTFRNLNDNITKTFLTDICKRFGDIEDCRIYYDR</sequence>
<evidence type="ECO:0000256" key="6">
    <source>
        <dbReference type="ARBA" id="ARBA00023242"/>
    </source>
</evidence>
<dbReference type="SUPFAM" id="SSF54928">
    <property type="entry name" value="RNA-binding domain, RBD"/>
    <property type="match status" value="1"/>
</dbReference>
<evidence type="ECO:0000313" key="9">
    <source>
        <dbReference type="EMBL" id="CAF4989047.1"/>
    </source>
</evidence>
<proteinExistence type="predicted"/>
<gene>
    <name evidence="7" type="ORF">BYL167_LOCUS38846</name>
    <name evidence="9" type="ORF">GIL414_LOCUS56513</name>
    <name evidence="8" type="ORF">OVN521_LOCUS48919</name>
</gene>
<dbReference type="EMBL" id="CAJOBH010091903">
    <property type="protein sequence ID" value="CAF4569478.1"/>
    <property type="molecule type" value="Genomic_DNA"/>
</dbReference>
<dbReference type="Proteomes" id="UP000681967">
    <property type="component" value="Unassembled WGS sequence"/>
</dbReference>
<dbReference type="AlphaFoldDB" id="A0A821JFY4"/>
<feature type="non-terminal residue" evidence="8">
    <location>
        <position position="1"/>
    </location>
</feature>
<dbReference type="GO" id="GO:0032259">
    <property type="term" value="P:methylation"/>
    <property type="evidence" value="ECO:0007669"/>
    <property type="project" value="UniProtKB-KW"/>
</dbReference>
<evidence type="ECO:0000256" key="1">
    <source>
        <dbReference type="ARBA" id="ARBA00004123"/>
    </source>
</evidence>
<evidence type="ECO:0000313" key="8">
    <source>
        <dbReference type="EMBL" id="CAF4716381.1"/>
    </source>
</evidence>
<dbReference type="InterPro" id="IPR035979">
    <property type="entry name" value="RBD_domain_sf"/>
</dbReference>
<keyword evidence="6" id="KW-0539">Nucleus</keyword>
<reference evidence="8" key="1">
    <citation type="submission" date="2021-02" db="EMBL/GenBank/DDBJ databases">
        <authorList>
            <person name="Nowell W R."/>
        </authorList>
    </citation>
    <scope>NUCLEOTIDE SEQUENCE</scope>
</reference>
<keyword evidence="10" id="KW-1185">Reference proteome</keyword>
<dbReference type="Gene3D" id="3.30.70.330">
    <property type="match status" value="1"/>
</dbReference>
<dbReference type="GO" id="GO:0042800">
    <property type="term" value="F:histone H3K4 methyltransferase activity"/>
    <property type="evidence" value="ECO:0007669"/>
    <property type="project" value="InterPro"/>
</dbReference>
<protein>
    <submittedName>
        <fullName evidence="8">Uncharacterized protein</fullName>
    </submittedName>
</protein>
<accession>A0A821JFY4</accession>
<dbReference type="Proteomes" id="UP000663866">
    <property type="component" value="Unassembled WGS sequence"/>
</dbReference>
<comment type="subcellular location">
    <subcellularLocation>
        <location evidence="1">Nucleus</location>
    </subcellularLocation>
</comment>
<evidence type="ECO:0000313" key="10">
    <source>
        <dbReference type="Proteomes" id="UP000663866"/>
    </source>
</evidence>
<dbReference type="InterPro" id="IPR012677">
    <property type="entry name" value="Nucleotide-bd_a/b_plait_sf"/>
</dbReference>
<keyword evidence="2" id="KW-0489">Methyltransferase</keyword>
<dbReference type="Proteomes" id="UP000681720">
    <property type="component" value="Unassembled WGS sequence"/>
</dbReference>
<evidence type="ECO:0000256" key="2">
    <source>
        <dbReference type="ARBA" id="ARBA00022603"/>
    </source>
</evidence>
<dbReference type="EMBL" id="CAJOBJ010203161">
    <property type="protein sequence ID" value="CAF4989047.1"/>
    <property type="molecule type" value="Genomic_DNA"/>
</dbReference>
<evidence type="ECO:0000256" key="5">
    <source>
        <dbReference type="ARBA" id="ARBA00022853"/>
    </source>
</evidence>
<name>A0A821JFY4_9BILA</name>